<feature type="domain" description="LIM zinc-binding" evidence="9">
    <location>
        <begin position="520"/>
        <end position="578"/>
    </location>
</feature>
<evidence type="ECO:0000259" key="10">
    <source>
        <dbReference type="PROSITE" id="PS50106"/>
    </source>
</evidence>
<dbReference type="Pfam" id="PF15936">
    <property type="entry name" value="DUF4749"/>
    <property type="match status" value="1"/>
</dbReference>
<dbReference type="GO" id="GO:0003779">
    <property type="term" value="F:actin binding"/>
    <property type="evidence" value="ECO:0007669"/>
    <property type="project" value="TreeGrafter"/>
</dbReference>
<dbReference type="FunFam" id="2.10.110.10:FF:000020">
    <property type="entry name" value="PDZ and LIM domain protein 5"/>
    <property type="match status" value="1"/>
</dbReference>
<feature type="compositionally biased region" description="Low complexity" evidence="8">
    <location>
        <begin position="315"/>
        <end position="370"/>
    </location>
</feature>
<feature type="region of interest" description="Disordered" evidence="8">
    <location>
        <begin position="304"/>
        <end position="444"/>
    </location>
</feature>
<name>A0A2K6FRB4_PROCO</name>
<feature type="domain" description="LIM zinc-binding" evidence="9">
    <location>
        <begin position="639"/>
        <end position="698"/>
    </location>
</feature>
<dbReference type="SMART" id="SM00228">
    <property type="entry name" value="PDZ"/>
    <property type="match status" value="1"/>
</dbReference>
<dbReference type="RefSeq" id="XP_012506738.1">
    <property type="nucleotide sequence ID" value="XM_012651284.1"/>
</dbReference>
<sequence>MSYSVTLTGPGPWGFRLQGGKDFNMPLTISRITPGSKAAESQISQGDLVVAIDGINTDTMTHLEAQNKIKSASYNLSLTLQKSKRPIAISTTAPPVKSPLPVIPHQKDPALDMNGSLAAPSPSPEARAGPGTPGTPELRPSFSPAFSQPCAFSSLTEASDPGPPRASPEGARDPLGPKVLRGSSQPRQYNNPIGLYSAETLREMAQMYQMSLRGKAWGAGLPGGSLPVKDLTVDSASPVYQAVVKNQNKPEDEAEWARRSSNLQSRSFRILAQMTGTEFMQDPDEEALRRSSTPIEHAPVCTSQAATPLPPASAQPPAAASPSAASPPHAATASAAAPASSPADGPRPQASSYSPAAASSPAPAAHTSSSEGPAAPAAKPRVVTTASIRPSVYQPVPASTYSPSPGANYSPTPYTPSPAPAYTPSPAPTYSPSPAPAYTPSPAPSYNPAPSATYGGGPAESASRAPWVTDDSFSQKFAPGKSTTSISKQVMPRGGPAQAPPLARGTVQRAERFPASSRTPLCGHCNSVIRGPFLVAMGRSWHPEEFNCAYCKTSLADMCFVEEQNNVYCERCYEQFFAPICAKCNTKIMGEVMHALRQTWHTTCFVCAACKKPFGNSLFHMEDGEPYCEKDYVNLFSTKCHGCDFPVEAGDKFIEALGHTWHDTCFICAVCHVNLEGQPFYSKKDRPLCKKHAHAINV</sequence>
<feature type="compositionally biased region" description="Polar residues" evidence="8">
    <location>
        <begin position="144"/>
        <end position="157"/>
    </location>
</feature>
<dbReference type="GeneTree" id="ENSGT00940000154877"/>
<keyword evidence="4" id="KW-0677">Repeat</keyword>
<feature type="region of interest" description="Disordered" evidence="8">
    <location>
        <begin position="472"/>
        <end position="510"/>
    </location>
</feature>
<dbReference type="SUPFAM" id="SSF50156">
    <property type="entry name" value="PDZ domain-like"/>
    <property type="match status" value="1"/>
</dbReference>
<dbReference type="PROSITE" id="PS50023">
    <property type="entry name" value="LIM_DOMAIN_2"/>
    <property type="match status" value="3"/>
</dbReference>
<evidence type="ECO:0000256" key="3">
    <source>
        <dbReference type="ARBA" id="ARBA00022723"/>
    </source>
</evidence>
<gene>
    <name evidence="11" type="primary">LDB3</name>
</gene>
<dbReference type="Pfam" id="PF00595">
    <property type="entry name" value="PDZ"/>
    <property type="match status" value="1"/>
</dbReference>
<keyword evidence="2" id="KW-0963">Cytoplasm</keyword>
<evidence type="ECO:0000256" key="5">
    <source>
        <dbReference type="ARBA" id="ARBA00022833"/>
    </source>
</evidence>
<evidence type="ECO:0000256" key="2">
    <source>
        <dbReference type="ARBA" id="ARBA00022490"/>
    </source>
</evidence>
<dbReference type="AlphaFoldDB" id="A0A2K6FRB4"/>
<dbReference type="InterPro" id="IPR006643">
    <property type="entry name" value="Zasp-like_motif"/>
</dbReference>
<dbReference type="FunFam" id="2.10.110.10:FF:000010">
    <property type="entry name" value="PDZ and LIM domain protein 5"/>
    <property type="match status" value="1"/>
</dbReference>
<feature type="region of interest" description="Disordered" evidence="8">
    <location>
        <begin position="90"/>
        <end position="191"/>
    </location>
</feature>
<dbReference type="SUPFAM" id="SSF57716">
    <property type="entry name" value="Glucocorticoid receptor-like (DNA-binding domain)"/>
    <property type="match status" value="4"/>
</dbReference>
<dbReference type="InterPro" id="IPR001781">
    <property type="entry name" value="Znf_LIM"/>
</dbReference>
<dbReference type="CDD" id="cd09362">
    <property type="entry name" value="LIM2_Enigma_like"/>
    <property type="match status" value="1"/>
</dbReference>
<evidence type="ECO:0000256" key="1">
    <source>
        <dbReference type="ARBA" id="ARBA00004216"/>
    </source>
</evidence>
<dbReference type="PROSITE" id="PS00478">
    <property type="entry name" value="LIM_DOMAIN_1"/>
    <property type="match status" value="1"/>
</dbReference>
<reference evidence="11" key="1">
    <citation type="submission" date="2025-08" db="UniProtKB">
        <authorList>
            <consortium name="Ensembl"/>
        </authorList>
    </citation>
    <scope>IDENTIFICATION</scope>
</reference>
<keyword evidence="3 7" id="KW-0479">Metal-binding</keyword>
<evidence type="ECO:0000256" key="6">
    <source>
        <dbReference type="ARBA" id="ARBA00023038"/>
    </source>
</evidence>
<evidence type="ECO:0000256" key="7">
    <source>
        <dbReference type="PROSITE-ProRule" id="PRU00125"/>
    </source>
</evidence>
<feature type="domain" description="LIM zinc-binding" evidence="9">
    <location>
        <begin position="579"/>
        <end position="638"/>
    </location>
</feature>
<feature type="compositionally biased region" description="Polar residues" evidence="8">
    <location>
        <begin position="182"/>
        <end position="191"/>
    </location>
</feature>
<dbReference type="GO" id="GO:0031941">
    <property type="term" value="C:filamentous actin"/>
    <property type="evidence" value="ECO:0007669"/>
    <property type="project" value="TreeGrafter"/>
</dbReference>
<dbReference type="GO" id="GO:0061061">
    <property type="term" value="P:muscle structure development"/>
    <property type="evidence" value="ECO:0007669"/>
    <property type="project" value="TreeGrafter"/>
</dbReference>
<dbReference type="CDD" id="cd09363">
    <property type="entry name" value="LIM3_Enigma_like"/>
    <property type="match status" value="1"/>
</dbReference>
<protein>
    <submittedName>
        <fullName evidence="11">LIM domain binding 3</fullName>
    </submittedName>
</protein>
<dbReference type="Pfam" id="PF00412">
    <property type="entry name" value="LIM"/>
    <property type="match status" value="3"/>
</dbReference>
<dbReference type="GO" id="GO:0051371">
    <property type="term" value="F:muscle alpha-actinin binding"/>
    <property type="evidence" value="ECO:0007669"/>
    <property type="project" value="TreeGrafter"/>
</dbReference>
<dbReference type="Gene3D" id="2.10.110.10">
    <property type="entry name" value="Cysteine Rich Protein"/>
    <property type="match status" value="3"/>
</dbReference>
<reference evidence="11" key="2">
    <citation type="submission" date="2025-09" db="UniProtKB">
        <authorList>
            <consortium name="Ensembl"/>
        </authorList>
    </citation>
    <scope>IDENTIFICATION</scope>
</reference>
<dbReference type="SMART" id="SM00132">
    <property type="entry name" value="LIM"/>
    <property type="match status" value="3"/>
</dbReference>
<feature type="compositionally biased region" description="Pro residues" evidence="8">
    <location>
        <begin position="413"/>
        <end position="444"/>
    </location>
</feature>
<dbReference type="GO" id="GO:0046872">
    <property type="term" value="F:metal ion binding"/>
    <property type="evidence" value="ECO:0007669"/>
    <property type="project" value="UniProtKB-KW"/>
</dbReference>
<dbReference type="Gene3D" id="2.30.42.10">
    <property type="match status" value="1"/>
</dbReference>
<evidence type="ECO:0000256" key="8">
    <source>
        <dbReference type="SAM" id="MobiDB-lite"/>
    </source>
</evidence>
<dbReference type="Ensembl" id="ENSPCOT00000027143.1">
    <property type="protein sequence ID" value="ENSPCOP00000016515.1"/>
    <property type="gene ID" value="ENSPCOG00000020023.1"/>
</dbReference>
<dbReference type="SMART" id="SM00735">
    <property type="entry name" value="ZM"/>
    <property type="match status" value="1"/>
</dbReference>
<keyword evidence="12" id="KW-1185">Reference proteome</keyword>
<dbReference type="GO" id="GO:0007507">
    <property type="term" value="P:heart development"/>
    <property type="evidence" value="ECO:0007669"/>
    <property type="project" value="TreeGrafter"/>
</dbReference>
<dbReference type="InterPro" id="IPR050604">
    <property type="entry name" value="PDZ-LIM_domain"/>
</dbReference>
<evidence type="ECO:0000313" key="12">
    <source>
        <dbReference type="Proteomes" id="UP000233160"/>
    </source>
</evidence>
<dbReference type="InterPro" id="IPR001478">
    <property type="entry name" value="PDZ"/>
</dbReference>
<dbReference type="PANTHER" id="PTHR24214:SF9">
    <property type="entry name" value="LIM DOMAIN-BINDING PROTEIN 3"/>
    <property type="match status" value="1"/>
</dbReference>
<evidence type="ECO:0000256" key="4">
    <source>
        <dbReference type="ARBA" id="ARBA00022737"/>
    </source>
</evidence>
<dbReference type="CDD" id="cd09454">
    <property type="entry name" value="LIM1_ZASP_Cypher"/>
    <property type="match status" value="1"/>
</dbReference>
<keyword evidence="6 7" id="KW-0440">LIM domain</keyword>
<comment type="subcellular location">
    <subcellularLocation>
        <location evidence="1">Cytoplasm</location>
        <location evidence="1">Myofibril</location>
        <location evidence="1">Sarcomere</location>
        <location evidence="1">Z line</location>
    </subcellularLocation>
</comment>
<feature type="domain" description="PDZ" evidence="10">
    <location>
        <begin position="1"/>
        <end position="84"/>
    </location>
</feature>
<keyword evidence="5 7" id="KW-0862">Zinc</keyword>
<dbReference type="CDD" id="cd06753">
    <property type="entry name" value="PDZ_PDLIM-like"/>
    <property type="match status" value="1"/>
</dbReference>
<dbReference type="Proteomes" id="UP000233160">
    <property type="component" value="Unassembled WGS sequence"/>
</dbReference>
<dbReference type="PANTHER" id="PTHR24214">
    <property type="entry name" value="PDZ AND LIM DOMAIN PROTEIN ZASP"/>
    <property type="match status" value="1"/>
</dbReference>
<dbReference type="GeneID" id="105815995"/>
<dbReference type="CTD" id="11155"/>
<evidence type="ECO:0000259" key="9">
    <source>
        <dbReference type="PROSITE" id="PS50023"/>
    </source>
</evidence>
<proteinExistence type="predicted"/>
<dbReference type="OMA" id="ERGPMNT"/>
<dbReference type="FunFam" id="2.30.42.10:FF:000019">
    <property type="entry name" value="LIM domain binding 3 isoform 1"/>
    <property type="match status" value="1"/>
</dbReference>
<dbReference type="GO" id="GO:0030036">
    <property type="term" value="P:actin cytoskeleton organization"/>
    <property type="evidence" value="ECO:0007669"/>
    <property type="project" value="TreeGrafter"/>
</dbReference>
<accession>A0A2K6FRB4</accession>
<organism evidence="11 12">
    <name type="scientific">Propithecus coquereli</name>
    <name type="common">Coquerel's sifaka</name>
    <name type="synonym">Propithecus verreauxi coquereli</name>
    <dbReference type="NCBI Taxonomy" id="379532"/>
    <lineage>
        <taxon>Eukaryota</taxon>
        <taxon>Metazoa</taxon>
        <taxon>Chordata</taxon>
        <taxon>Craniata</taxon>
        <taxon>Vertebrata</taxon>
        <taxon>Euteleostomi</taxon>
        <taxon>Mammalia</taxon>
        <taxon>Eutheria</taxon>
        <taxon>Euarchontoglires</taxon>
        <taxon>Primates</taxon>
        <taxon>Strepsirrhini</taxon>
        <taxon>Lemuriformes</taxon>
        <taxon>Indriidae</taxon>
        <taxon>Propithecus</taxon>
    </lineage>
</organism>
<dbReference type="GO" id="GO:0030018">
    <property type="term" value="C:Z disc"/>
    <property type="evidence" value="ECO:0007669"/>
    <property type="project" value="UniProtKB-SubCell"/>
</dbReference>
<dbReference type="InterPro" id="IPR031847">
    <property type="entry name" value="PDLI1-4/Zasp-like_mid"/>
</dbReference>
<dbReference type="GO" id="GO:0001725">
    <property type="term" value="C:stress fiber"/>
    <property type="evidence" value="ECO:0007669"/>
    <property type="project" value="TreeGrafter"/>
</dbReference>
<dbReference type="GO" id="GO:0005912">
    <property type="term" value="C:adherens junction"/>
    <property type="evidence" value="ECO:0007669"/>
    <property type="project" value="TreeGrafter"/>
</dbReference>
<dbReference type="PROSITE" id="PS50106">
    <property type="entry name" value="PDZ"/>
    <property type="match status" value="1"/>
</dbReference>
<evidence type="ECO:0000313" key="11">
    <source>
        <dbReference type="Ensembl" id="ENSPCOP00000016515.1"/>
    </source>
</evidence>
<feature type="compositionally biased region" description="Polar residues" evidence="8">
    <location>
        <begin position="472"/>
        <end position="488"/>
    </location>
</feature>
<dbReference type="FunFam" id="2.10.110.10:FF:000014">
    <property type="entry name" value="PDZ and LIM domain protein 5"/>
    <property type="match status" value="1"/>
</dbReference>
<dbReference type="InterPro" id="IPR036034">
    <property type="entry name" value="PDZ_sf"/>
</dbReference>